<feature type="transmembrane region" description="Helical" evidence="6">
    <location>
        <begin position="168"/>
        <end position="185"/>
    </location>
</feature>
<evidence type="ECO:0008006" key="9">
    <source>
        <dbReference type="Google" id="ProtNLM"/>
    </source>
</evidence>
<comment type="caution">
    <text evidence="7">The sequence shown here is derived from an EMBL/GenBank/DDBJ whole genome shotgun (WGS) entry which is preliminary data.</text>
</comment>
<dbReference type="PANTHER" id="PTHR23291:SF50">
    <property type="entry name" value="PROTEIN LIFEGUARD 4"/>
    <property type="match status" value="1"/>
</dbReference>
<dbReference type="Proteomes" id="UP000249739">
    <property type="component" value="Unassembled WGS sequence"/>
</dbReference>
<feature type="transmembrane region" description="Helical" evidence="6">
    <location>
        <begin position="206"/>
        <end position="226"/>
    </location>
</feature>
<evidence type="ECO:0000313" key="7">
    <source>
        <dbReference type="EMBL" id="PZP57333.1"/>
    </source>
</evidence>
<comment type="similarity">
    <text evidence="2 6">Belongs to the BI1 family.</text>
</comment>
<gene>
    <name evidence="7" type="ORF">DI586_00700</name>
</gene>
<evidence type="ECO:0000256" key="4">
    <source>
        <dbReference type="ARBA" id="ARBA00022989"/>
    </source>
</evidence>
<organism evidence="7 8">
    <name type="scientific">Micavibrio aeruginosavorus</name>
    <dbReference type="NCBI Taxonomy" id="349221"/>
    <lineage>
        <taxon>Bacteria</taxon>
        <taxon>Pseudomonadati</taxon>
        <taxon>Bdellovibrionota</taxon>
        <taxon>Bdellovibrionia</taxon>
        <taxon>Bdellovibrionales</taxon>
        <taxon>Pseudobdellovibrionaceae</taxon>
        <taxon>Micavibrio</taxon>
    </lineage>
</organism>
<reference evidence="7 8" key="1">
    <citation type="submission" date="2017-08" db="EMBL/GenBank/DDBJ databases">
        <title>Infants hospitalized years apart are colonized by the same room-sourced microbial strains.</title>
        <authorList>
            <person name="Brooks B."/>
            <person name="Olm M.R."/>
            <person name="Firek B.A."/>
            <person name="Baker R."/>
            <person name="Thomas B.C."/>
            <person name="Morowitz M.J."/>
            <person name="Banfield J.F."/>
        </authorList>
    </citation>
    <scope>NUCLEOTIDE SEQUENCE [LARGE SCALE GENOMIC DNA]</scope>
    <source>
        <strain evidence="7">S2_006_000_R2_64</strain>
    </source>
</reference>
<feature type="transmembrane region" description="Helical" evidence="6">
    <location>
        <begin position="27"/>
        <end position="45"/>
    </location>
</feature>
<evidence type="ECO:0000256" key="6">
    <source>
        <dbReference type="RuleBase" id="RU004379"/>
    </source>
</evidence>
<accession>A0A2W5FQY7</accession>
<feature type="transmembrane region" description="Helical" evidence="6">
    <location>
        <begin position="51"/>
        <end position="76"/>
    </location>
</feature>
<keyword evidence="3 6" id="KW-0812">Transmembrane</keyword>
<sequence>MLPNEFSSSPARVSGMDVGLRSHMQRIYNRMTVGVLITALVSFYIGHNEELLRVIFGTPLKWVVMLAPLAIVMFGFNPARMSSGALRLSFIALSVLYGVSFGAIFAVYTGESIAKAFFVATSMFAGISIFGYTTKKDLSAMGSFAVMGMIGVLVLSLINIFVASSLMSNVIAGVGILAFGGMTAWETQRMKEMYSSRDNEEMASRMSWAAALNLYISFIAMFQYVLHFMGQRN</sequence>
<protein>
    <recommendedName>
        <fullName evidence="9">BAX inhibitor (BI)-1/YccA family protein</fullName>
    </recommendedName>
</protein>
<dbReference type="PANTHER" id="PTHR23291">
    <property type="entry name" value="BAX INHIBITOR-RELATED"/>
    <property type="match status" value="1"/>
</dbReference>
<name>A0A2W5FQY7_9BACT</name>
<feature type="transmembrane region" description="Helical" evidence="6">
    <location>
        <begin position="113"/>
        <end position="132"/>
    </location>
</feature>
<dbReference type="EMBL" id="QFOT01000003">
    <property type="protein sequence ID" value="PZP57333.1"/>
    <property type="molecule type" value="Genomic_DNA"/>
</dbReference>
<proteinExistence type="inferred from homology"/>
<dbReference type="InterPro" id="IPR006214">
    <property type="entry name" value="Bax_inhibitor_1-related"/>
</dbReference>
<evidence type="ECO:0000256" key="3">
    <source>
        <dbReference type="ARBA" id="ARBA00022692"/>
    </source>
</evidence>
<evidence type="ECO:0000313" key="8">
    <source>
        <dbReference type="Proteomes" id="UP000249739"/>
    </source>
</evidence>
<dbReference type="CDD" id="cd10432">
    <property type="entry name" value="BI-1-like_bacterial"/>
    <property type="match status" value="1"/>
</dbReference>
<comment type="subcellular location">
    <subcellularLocation>
        <location evidence="1">Membrane</location>
        <topology evidence="1">Multi-pass membrane protein</topology>
    </subcellularLocation>
</comment>
<dbReference type="Pfam" id="PF01027">
    <property type="entry name" value="Bax1-I"/>
    <property type="match status" value="1"/>
</dbReference>
<dbReference type="AlphaFoldDB" id="A0A2W5FQY7"/>
<feature type="transmembrane region" description="Helical" evidence="6">
    <location>
        <begin position="88"/>
        <end position="107"/>
    </location>
</feature>
<keyword evidence="5 6" id="KW-0472">Membrane</keyword>
<dbReference type="GO" id="GO:0005886">
    <property type="term" value="C:plasma membrane"/>
    <property type="evidence" value="ECO:0007669"/>
    <property type="project" value="TreeGrafter"/>
</dbReference>
<evidence type="ECO:0000256" key="2">
    <source>
        <dbReference type="ARBA" id="ARBA00010350"/>
    </source>
</evidence>
<keyword evidence="4 6" id="KW-1133">Transmembrane helix</keyword>
<evidence type="ECO:0000256" key="1">
    <source>
        <dbReference type="ARBA" id="ARBA00004141"/>
    </source>
</evidence>
<evidence type="ECO:0000256" key="5">
    <source>
        <dbReference type="ARBA" id="ARBA00023136"/>
    </source>
</evidence>
<feature type="transmembrane region" description="Helical" evidence="6">
    <location>
        <begin position="144"/>
        <end position="162"/>
    </location>
</feature>